<accession>A0ABS9SE14</accession>
<dbReference type="EMBL" id="JAKWBL010000001">
    <property type="protein sequence ID" value="MCH5596595.1"/>
    <property type="molecule type" value="Genomic_DNA"/>
</dbReference>
<dbReference type="Gene3D" id="2.20.25.10">
    <property type="match status" value="1"/>
</dbReference>
<dbReference type="InterPro" id="IPR005651">
    <property type="entry name" value="Trm112-like"/>
</dbReference>
<keyword evidence="2" id="KW-1185">Reference proteome</keyword>
<protein>
    <recommendedName>
        <fullName evidence="3">Trm112 family protein</fullName>
    </recommendedName>
</protein>
<proteinExistence type="predicted"/>
<gene>
    <name evidence="1" type="ORF">MKP09_00950</name>
</gene>
<evidence type="ECO:0008006" key="3">
    <source>
        <dbReference type="Google" id="ProtNLM"/>
    </source>
</evidence>
<dbReference type="SUPFAM" id="SSF158997">
    <property type="entry name" value="Trm112p-like"/>
    <property type="match status" value="1"/>
</dbReference>
<dbReference type="RefSeq" id="WP_240825793.1">
    <property type="nucleotide sequence ID" value="NZ_JAKWBL010000001.1"/>
</dbReference>
<evidence type="ECO:0000313" key="2">
    <source>
        <dbReference type="Proteomes" id="UP001202248"/>
    </source>
</evidence>
<organism evidence="1 2">
    <name type="scientific">Niabella ginsengisoli</name>
    <dbReference type="NCBI Taxonomy" id="522298"/>
    <lineage>
        <taxon>Bacteria</taxon>
        <taxon>Pseudomonadati</taxon>
        <taxon>Bacteroidota</taxon>
        <taxon>Chitinophagia</taxon>
        <taxon>Chitinophagales</taxon>
        <taxon>Chitinophagaceae</taxon>
        <taxon>Niabella</taxon>
    </lineage>
</organism>
<comment type="caution">
    <text evidence="1">The sequence shown here is derived from an EMBL/GenBank/DDBJ whole genome shotgun (WGS) entry which is preliminary data.</text>
</comment>
<dbReference type="Pfam" id="PF03966">
    <property type="entry name" value="Trm112p"/>
    <property type="match status" value="1"/>
</dbReference>
<dbReference type="Proteomes" id="UP001202248">
    <property type="component" value="Unassembled WGS sequence"/>
</dbReference>
<evidence type="ECO:0000313" key="1">
    <source>
        <dbReference type="EMBL" id="MCH5596595.1"/>
    </source>
</evidence>
<name>A0ABS9SE14_9BACT</name>
<reference evidence="1 2" key="1">
    <citation type="submission" date="2022-02" db="EMBL/GenBank/DDBJ databases">
        <authorList>
            <person name="Min J."/>
        </authorList>
    </citation>
    <scope>NUCLEOTIDE SEQUENCE [LARGE SCALE GENOMIC DNA]</scope>
    <source>
        <strain evidence="1 2">GR10-1</strain>
    </source>
</reference>
<sequence>MKPETINKLCCPFDKDELELTTIVKDVDERVIEGYFVCKKCTRLYPIVKAIPIMNPDQYRDYKLEQPLLSKWKDSLKDKTFSYFMLGEGPE</sequence>